<feature type="compositionally biased region" description="Acidic residues" evidence="1">
    <location>
        <begin position="452"/>
        <end position="462"/>
    </location>
</feature>
<feature type="region of interest" description="Disordered" evidence="1">
    <location>
        <begin position="690"/>
        <end position="709"/>
    </location>
</feature>
<evidence type="ECO:0000313" key="3">
    <source>
        <dbReference type="Proteomes" id="UP000069940"/>
    </source>
</evidence>
<protein>
    <recommendedName>
        <fullName evidence="4">Atp-dependent rna helicase</fullName>
    </recommendedName>
</protein>
<feature type="compositionally biased region" description="Basic and acidic residues" evidence="1">
    <location>
        <begin position="836"/>
        <end position="848"/>
    </location>
</feature>
<feature type="compositionally biased region" description="Polar residues" evidence="1">
    <location>
        <begin position="180"/>
        <end position="192"/>
    </location>
</feature>
<reference evidence="3" key="1">
    <citation type="journal article" date="2015" name="Proc. Natl. Acad. Sci. U.S.A.">
        <title>Genome sequence of the Asian Tiger mosquito, Aedes albopictus, reveals insights into its biology, genetics, and evolution.</title>
        <authorList>
            <person name="Chen X.G."/>
            <person name="Jiang X."/>
            <person name="Gu J."/>
            <person name="Xu M."/>
            <person name="Wu Y."/>
            <person name="Deng Y."/>
            <person name="Zhang C."/>
            <person name="Bonizzoni M."/>
            <person name="Dermauw W."/>
            <person name="Vontas J."/>
            <person name="Armbruster P."/>
            <person name="Huang X."/>
            <person name="Yang Y."/>
            <person name="Zhang H."/>
            <person name="He W."/>
            <person name="Peng H."/>
            <person name="Liu Y."/>
            <person name="Wu K."/>
            <person name="Chen J."/>
            <person name="Lirakis M."/>
            <person name="Topalis P."/>
            <person name="Van Leeuwen T."/>
            <person name="Hall A.B."/>
            <person name="Jiang X."/>
            <person name="Thorpe C."/>
            <person name="Mueller R.L."/>
            <person name="Sun C."/>
            <person name="Waterhouse R.M."/>
            <person name="Yan G."/>
            <person name="Tu Z.J."/>
            <person name="Fang X."/>
            <person name="James A.A."/>
        </authorList>
    </citation>
    <scope>NUCLEOTIDE SEQUENCE [LARGE SCALE GENOMIC DNA]</scope>
    <source>
        <strain evidence="3">Foshan</strain>
    </source>
</reference>
<feature type="compositionally biased region" description="Polar residues" evidence="1">
    <location>
        <begin position="773"/>
        <end position="785"/>
    </location>
</feature>
<evidence type="ECO:0000256" key="1">
    <source>
        <dbReference type="SAM" id="MobiDB-lite"/>
    </source>
</evidence>
<feature type="compositionally biased region" description="Polar residues" evidence="1">
    <location>
        <begin position="383"/>
        <end position="393"/>
    </location>
</feature>
<feature type="compositionally biased region" description="Basic residues" evidence="1">
    <location>
        <begin position="758"/>
        <end position="768"/>
    </location>
</feature>
<dbReference type="RefSeq" id="XP_029735855.2">
    <property type="nucleotide sequence ID" value="XM_029879995.2"/>
</dbReference>
<feature type="region of interest" description="Disordered" evidence="1">
    <location>
        <begin position="911"/>
        <end position="970"/>
    </location>
</feature>
<dbReference type="EnsemblMetazoa" id="AALFPA23_017252.R25151">
    <property type="protein sequence ID" value="AALFPA23_017252.P25151"/>
    <property type="gene ID" value="AALFPA23_017252"/>
</dbReference>
<feature type="compositionally biased region" description="Basic and acidic residues" evidence="1">
    <location>
        <begin position="330"/>
        <end position="341"/>
    </location>
</feature>
<feature type="compositionally biased region" description="Polar residues" evidence="1">
    <location>
        <begin position="1075"/>
        <end position="1085"/>
    </location>
</feature>
<feature type="compositionally biased region" description="Polar residues" evidence="1">
    <location>
        <begin position="925"/>
        <end position="940"/>
    </location>
</feature>
<proteinExistence type="predicted"/>
<feature type="region of interest" description="Disordered" evidence="1">
    <location>
        <begin position="1048"/>
        <end position="1111"/>
    </location>
</feature>
<name>A0ABM1ZCN6_AEDAL</name>
<sequence>MDQYPYSIPTGFQPYAGNASEKSTDVPIGSAVPGQNPYFAHSSAAEVPPFGYVPPVAGAAQEHHQQQQLIQPNSTPIPAVHVNGLMPTGGPTVFNAFNNPAAYGGQFPATAGAAAMPHMAGIEGIYNQPNFNAQVTTNNPAVLYPPVPMVVNPTVSDNPVDTVESSVIDTVVAPEPLNVVQDTNAETTTNEEPLSEQRETGQEVVQESNRESTQQAEPTVTESTATVPTDENLSKPSEEPSQTSLNADANEPSGIENDLPTSNEVSEASHEQLAETSEEPVDTQKSRSPSRSRSLSASTEEVSAVSSVRKKRRRIMTLNDDEDDSEDEDISNRMELLRSPEPESATVGNDADESAGEKKRRHSIDRDGLGDSEREDDDDRPKSSASGAASIFQNVVMIPAGGDSEAHKRKKIRVLDSDDDEDDQKALVSVDDIGLTGEGADDLNPGGLLVDENAENDDLGTVDGIELDQMEQIVAMDAPIIDPSELANEDDDEDEPDGGENEKETSDREENGGSEGEGAEQEDEELGEEEEVVEEGVEMIAAEDDDGEAIGIATDDEQELEENVEPEAASDAEGSEVAASEAAGSERSEVDNNRGSDAEEDQASDVERSEAEEQSENERRESESEKGDKDESEEEEGQNDQSETRSTSSPVEQEKDSSSEKKRKDKDQAKKSDSDEDDDVVCQNVEVNTISLLTDEEDDNMTPLPPPKKELPVVRIVNIKKELLDERFARRDSAASRMDAATSYQHQHYLKRQQQLAQKKREKQKKRSERTFDNNNPFGPWSSSSSDDEFIPNDIYFGTPDRVFTASTKVRCQRQKIINDRYSKQGKTSSRPYKRKYGEEPDAEQRRKQKQKLEEISRLNLPTYQQQQLQTLVKKKKKNRPDRFYDKSQDIPNDIYFGNVNVPLHILHAFGDSSSDDERRGGNVWRSTQPNRGSSSTSSRGAKHQSSSKSYKKASSSSTHRSPHSPSNDRSIQAMKEYLKIAGFKNVKFHKLWEGCKSNQERANAILRLMQEKGLEGEPTIAKCRELRKQLQMEREVQVLDTSLIIDSNEGRTTRRSARHQQNQISPGLPIDPNAPSTSGLSQPPANVPPESLETLNRIRNVIDPDSEGEE</sequence>
<dbReference type="InterPro" id="IPR037647">
    <property type="entry name" value="HIRIP3"/>
</dbReference>
<keyword evidence="3" id="KW-1185">Reference proteome</keyword>
<feature type="region of interest" description="Disordered" evidence="1">
    <location>
        <begin position="731"/>
        <end position="786"/>
    </location>
</feature>
<feature type="compositionally biased region" description="Polar residues" evidence="1">
    <location>
        <begin position="203"/>
        <end position="231"/>
    </location>
</feature>
<feature type="compositionally biased region" description="Basic and acidic residues" evidence="1">
    <location>
        <begin position="652"/>
        <end position="673"/>
    </location>
</feature>
<evidence type="ECO:0008006" key="4">
    <source>
        <dbReference type="Google" id="ProtNLM"/>
    </source>
</evidence>
<feature type="region of interest" description="Disordered" evidence="1">
    <location>
        <begin position="474"/>
        <end position="683"/>
    </location>
</feature>
<feature type="compositionally biased region" description="Acidic residues" evidence="1">
    <location>
        <begin position="487"/>
        <end position="499"/>
    </location>
</feature>
<feature type="compositionally biased region" description="Polar residues" evidence="1">
    <location>
        <begin position="639"/>
        <end position="651"/>
    </location>
</feature>
<feature type="compositionally biased region" description="Low complexity" evidence="1">
    <location>
        <begin position="944"/>
        <end position="966"/>
    </location>
</feature>
<feature type="region of interest" description="Disordered" evidence="1">
    <location>
        <begin position="816"/>
        <end position="848"/>
    </location>
</feature>
<organism evidence="2 3">
    <name type="scientific">Aedes albopictus</name>
    <name type="common">Asian tiger mosquito</name>
    <name type="synonym">Stegomyia albopicta</name>
    <dbReference type="NCBI Taxonomy" id="7160"/>
    <lineage>
        <taxon>Eukaryota</taxon>
        <taxon>Metazoa</taxon>
        <taxon>Ecdysozoa</taxon>
        <taxon>Arthropoda</taxon>
        <taxon>Hexapoda</taxon>
        <taxon>Insecta</taxon>
        <taxon>Pterygota</taxon>
        <taxon>Neoptera</taxon>
        <taxon>Endopterygota</taxon>
        <taxon>Diptera</taxon>
        <taxon>Nematocera</taxon>
        <taxon>Culicoidea</taxon>
        <taxon>Culicidae</taxon>
        <taxon>Culicinae</taxon>
        <taxon>Aedini</taxon>
        <taxon>Aedes</taxon>
        <taxon>Stegomyia</taxon>
    </lineage>
</organism>
<feature type="compositionally biased region" description="Acidic residues" evidence="1">
    <location>
        <begin position="517"/>
        <end position="574"/>
    </location>
</feature>
<dbReference type="PANTHER" id="PTHR15410:SF2">
    <property type="entry name" value="HIRA-INTERACTING PROTEIN 3"/>
    <property type="match status" value="1"/>
</dbReference>
<feature type="compositionally biased region" description="Acidic residues" evidence="1">
    <location>
        <begin position="319"/>
        <end position="329"/>
    </location>
</feature>
<feature type="compositionally biased region" description="Low complexity" evidence="1">
    <location>
        <begin position="286"/>
        <end position="307"/>
    </location>
</feature>
<feature type="compositionally biased region" description="Basic and acidic residues" evidence="1">
    <location>
        <begin position="605"/>
        <end position="629"/>
    </location>
</feature>
<accession>A0ABM1ZCN6</accession>
<feature type="compositionally biased region" description="Basic and acidic residues" evidence="1">
    <location>
        <begin position="500"/>
        <end position="511"/>
    </location>
</feature>
<evidence type="ECO:0000313" key="2">
    <source>
        <dbReference type="EnsemblMetazoa" id="AALFPA23_017252.P25151"/>
    </source>
</evidence>
<dbReference type="Proteomes" id="UP000069940">
    <property type="component" value="Unassembled WGS sequence"/>
</dbReference>
<dbReference type="PANTHER" id="PTHR15410">
    <property type="entry name" value="HIRA-INTERACTING PROTEIN 3"/>
    <property type="match status" value="1"/>
</dbReference>
<feature type="compositionally biased region" description="Basic and acidic residues" evidence="1">
    <location>
        <begin position="584"/>
        <end position="597"/>
    </location>
</feature>
<feature type="region of interest" description="Disordered" evidence="1">
    <location>
        <begin position="174"/>
        <end position="462"/>
    </location>
</feature>
<dbReference type="GeneID" id="109432417"/>
<reference evidence="2" key="2">
    <citation type="submission" date="2025-05" db="UniProtKB">
        <authorList>
            <consortium name="EnsemblMetazoa"/>
        </authorList>
    </citation>
    <scope>IDENTIFICATION</scope>
    <source>
        <strain evidence="2">Foshan</strain>
    </source>
</reference>